<feature type="compositionally biased region" description="Basic and acidic residues" evidence="1">
    <location>
        <begin position="64"/>
        <end position="104"/>
    </location>
</feature>
<protein>
    <submittedName>
        <fullName evidence="2">Uncharacterized protein</fullName>
    </submittedName>
</protein>
<dbReference type="Proteomes" id="UP000887159">
    <property type="component" value="Unassembled WGS sequence"/>
</dbReference>
<evidence type="ECO:0000313" key="3">
    <source>
        <dbReference type="Proteomes" id="UP000887159"/>
    </source>
</evidence>
<sequence length="127" mass="13812">MVSPAVQGQVRHPPIVPEFLRSTSCGMTSARGHGAIVYCLNSGSGDSQTGRHNGLKREKKKDKIKVGENGRKRKGERGQEKSGENGRKENGEETRGEDRRDGWRRGLSPEIGVKKTNAGGVENGNMN</sequence>
<evidence type="ECO:0000313" key="2">
    <source>
        <dbReference type="EMBL" id="GFX86782.1"/>
    </source>
</evidence>
<gene>
    <name evidence="2" type="ORF">TNCV_1409791</name>
</gene>
<feature type="compositionally biased region" description="Basic residues" evidence="1">
    <location>
        <begin position="53"/>
        <end position="63"/>
    </location>
</feature>
<accession>A0A8X6R6L3</accession>
<dbReference type="EMBL" id="BMAU01021013">
    <property type="protein sequence ID" value="GFX86782.1"/>
    <property type="molecule type" value="Genomic_DNA"/>
</dbReference>
<name>A0A8X6R6L3_TRICX</name>
<reference evidence="2" key="1">
    <citation type="submission" date="2020-08" db="EMBL/GenBank/DDBJ databases">
        <title>Multicomponent nature underlies the extraordinary mechanical properties of spider dragline silk.</title>
        <authorList>
            <person name="Kono N."/>
            <person name="Nakamura H."/>
            <person name="Mori M."/>
            <person name="Yoshida Y."/>
            <person name="Ohtoshi R."/>
            <person name="Malay A.D."/>
            <person name="Moran D.A.P."/>
            <person name="Tomita M."/>
            <person name="Numata K."/>
            <person name="Arakawa K."/>
        </authorList>
    </citation>
    <scope>NUCLEOTIDE SEQUENCE</scope>
</reference>
<comment type="caution">
    <text evidence="2">The sequence shown here is derived from an EMBL/GenBank/DDBJ whole genome shotgun (WGS) entry which is preliminary data.</text>
</comment>
<evidence type="ECO:0000256" key="1">
    <source>
        <dbReference type="SAM" id="MobiDB-lite"/>
    </source>
</evidence>
<feature type="compositionally biased region" description="Polar residues" evidence="1">
    <location>
        <begin position="41"/>
        <end position="51"/>
    </location>
</feature>
<dbReference type="AlphaFoldDB" id="A0A8X6R6L3"/>
<keyword evidence="3" id="KW-1185">Reference proteome</keyword>
<feature type="region of interest" description="Disordered" evidence="1">
    <location>
        <begin position="40"/>
        <end position="127"/>
    </location>
</feature>
<organism evidence="2 3">
    <name type="scientific">Trichonephila clavipes</name>
    <name type="common">Golden silk orbweaver</name>
    <name type="synonym">Nephila clavipes</name>
    <dbReference type="NCBI Taxonomy" id="2585209"/>
    <lineage>
        <taxon>Eukaryota</taxon>
        <taxon>Metazoa</taxon>
        <taxon>Ecdysozoa</taxon>
        <taxon>Arthropoda</taxon>
        <taxon>Chelicerata</taxon>
        <taxon>Arachnida</taxon>
        <taxon>Araneae</taxon>
        <taxon>Araneomorphae</taxon>
        <taxon>Entelegynae</taxon>
        <taxon>Araneoidea</taxon>
        <taxon>Nephilidae</taxon>
        <taxon>Trichonephila</taxon>
    </lineage>
</organism>
<proteinExistence type="predicted"/>